<evidence type="ECO:0000256" key="10">
    <source>
        <dbReference type="RuleBase" id="RU365067"/>
    </source>
</evidence>
<evidence type="ECO:0000313" key="12">
    <source>
        <dbReference type="EMBL" id="KIW73026.1"/>
    </source>
</evidence>
<comment type="similarity">
    <text evidence="3 10">Belongs to the RFT1 family.</text>
</comment>
<keyword evidence="5 10" id="KW-0256">Endoplasmic reticulum</keyword>
<protein>
    <recommendedName>
        <fullName evidence="8 10">Man(5)GlcNAc(2)-PP-dolichol translocation protein RFT1</fullName>
    </recommendedName>
</protein>
<evidence type="ECO:0000256" key="11">
    <source>
        <dbReference type="SAM" id="MobiDB-lite"/>
    </source>
</evidence>
<feature type="region of interest" description="Disordered" evidence="11">
    <location>
        <begin position="68"/>
        <end position="92"/>
    </location>
</feature>
<comment type="subcellular location">
    <subcellularLocation>
        <location evidence="1 10">Endoplasmic reticulum membrane</location>
        <topology evidence="1 10">Multi-pass membrane protein</topology>
    </subcellularLocation>
</comment>
<dbReference type="Proteomes" id="UP000054266">
    <property type="component" value="Unassembled WGS sequence"/>
</dbReference>
<gene>
    <name evidence="12" type="ORF">PV04_01180</name>
</gene>
<evidence type="ECO:0000313" key="13">
    <source>
        <dbReference type="Proteomes" id="UP000054266"/>
    </source>
</evidence>
<feature type="transmembrane region" description="Helical" evidence="10">
    <location>
        <begin position="100"/>
        <end position="120"/>
    </location>
</feature>
<feature type="region of interest" description="Disordered" evidence="11">
    <location>
        <begin position="340"/>
        <end position="374"/>
    </location>
</feature>
<feature type="transmembrane region" description="Helical" evidence="10">
    <location>
        <begin position="522"/>
        <end position="544"/>
    </location>
</feature>
<dbReference type="EMBL" id="KN846956">
    <property type="protein sequence ID" value="KIW73026.1"/>
    <property type="molecule type" value="Genomic_DNA"/>
</dbReference>
<feature type="transmembrane region" description="Helical" evidence="10">
    <location>
        <begin position="432"/>
        <end position="453"/>
    </location>
</feature>
<name>A0A0D2D671_9EURO</name>
<feature type="transmembrane region" description="Helical" evidence="10">
    <location>
        <begin position="389"/>
        <end position="412"/>
    </location>
</feature>
<evidence type="ECO:0000256" key="1">
    <source>
        <dbReference type="ARBA" id="ARBA00004477"/>
    </source>
</evidence>
<dbReference type="GO" id="GO:0006488">
    <property type="term" value="P:dolichol-linked oligosaccharide biosynthetic process"/>
    <property type="evidence" value="ECO:0007669"/>
    <property type="project" value="InterPro"/>
</dbReference>
<dbReference type="GO" id="GO:0005789">
    <property type="term" value="C:endoplasmic reticulum membrane"/>
    <property type="evidence" value="ECO:0007669"/>
    <property type="project" value="UniProtKB-SubCell"/>
</dbReference>
<feature type="transmembrane region" description="Helical" evidence="10">
    <location>
        <begin position="460"/>
        <end position="477"/>
    </location>
</feature>
<dbReference type="STRING" id="5601.A0A0D2D671"/>
<dbReference type="PANTHER" id="PTHR13117:SF5">
    <property type="entry name" value="PROTEIN RFT1 HOMOLOG"/>
    <property type="match status" value="1"/>
</dbReference>
<evidence type="ECO:0000256" key="5">
    <source>
        <dbReference type="ARBA" id="ARBA00022824"/>
    </source>
</evidence>
<feature type="compositionally biased region" description="Polar residues" evidence="11">
    <location>
        <begin position="80"/>
        <end position="92"/>
    </location>
</feature>
<sequence>MADTQYAGSGTLLLILVQVASRGLTFIGNQFLLRFLAPSLLGIAVQLELVSVTSLYFARESLRVALQRQPPSSAPGKESASATGEQGTARQRETQTVVNLSYLAVLLGFGISTLFGYSYLQGAADEALHSPYFNISFQIYAAATIMELLAEPAFVVIQQRGLFKDRARAETSAAMTRCFAACAVAVLGYRRGVAPSILPFAAGQAAYAVTLLGLYLLPVLQLSKVENFYLIPTPLSLLPSPVSTTSAPSSSSHYHSNLFHKEILSVATTMYMQSVFKLLLTQGDALIMSFLSSLADQGAFALASNYGGLLARLVLQPVEESSRNTFGRLLAPGAATVDIDNTNGEVASTSNTAGNGHQGGTRPPESPKASRTDTNTRAALRHLSTTLRLYLLFARPLVTLVPSILPTVVPFFLSFQWRTPATIALLQTYCYYIPLMAVNGILDAFVTSVATPAQLRTQSLWMVAFTGVYAAAAWAMMDVWQMGSVGLVGANMVNMALRIAWSLRFVRAWARERGKETGQKGGLWSGMLVEVMPNAGGVLAWVVVTNAVTSSSSRSDFMTTVRDADTGELNGRGLGLWVAGAVVLVATMLYTDGIFLSGLLESILPKRLAAKIPAFLKQRLPAQSKAKTT</sequence>
<proteinExistence type="inferred from homology"/>
<comment type="function">
    <text evidence="9 10">Intramembrane glycolipid transporter that operates in the biosynthetic pathway of dolichol-linked oligosaccharides, the glycan precursors employed in protein asparagine (N)-glycosylation. The sequential addition of sugars to dolichol pyrophosphate produces dolichol-linked oligosaccharides containing fourteen sugars, including two GlcNAcs, nine mannoses and three glucoses. Once assembled, the oligosaccharide is transferred from the lipid to nascent proteins by oligosaccharyltransferases. The assembly of dolichol-linked oligosaccharides begins on the cytosolic side of the endoplasmic reticulum membrane and finishes in its lumen. RFT1 could mediate the translocation of the cytosolically oriented intermediate DolPP-GlcNAc2Man5, produced by ALG11, into the ER lumen where dolichol-linked oligosaccharides assembly continues. However, the intramembrane lipid transporter activity could not be confirmed in vitro.</text>
</comment>
<reference evidence="12 13" key="1">
    <citation type="submission" date="2015-01" db="EMBL/GenBank/DDBJ databases">
        <title>The Genome Sequence of Capronia semiimmersa CBS27337.</title>
        <authorList>
            <consortium name="The Broad Institute Genomics Platform"/>
            <person name="Cuomo C."/>
            <person name="de Hoog S."/>
            <person name="Gorbushina A."/>
            <person name="Stielow B."/>
            <person name="Teixiera M."/>
            <person name="Abouelleil A."/>
            <person name="Chapman S.B."/>
            <person name="Priest M."/>
            <person name="Young S.K."/>
            <person name="Wortman J."/>
            <person name="Nusbaum C."/>
            <person name="Birren B."/>
        </authorList>
    </citation>
    <scope>NUCLEOTIDE SEQUENCE [LARGE SCALE GENOMIC DNA]</scope>
    <source>
        <strain evidence="12 13">CBS 27337</strain>
    </source>
</reference>
<feature type="transmembrane region" description="Helical" evidence="10">
    <location>
        <begin position="483"/>
        <end position="501"/>
    </location>
</feature>
<accession>A0A0D2D671</accession>
<evidence type="ECO:0000256" key="3">
    <source>
        <dbReference type="ARBA" id="ARBA00010288"/>
    </source>
</evidence>
<evidence type="ECO:0000256" key="9">
    <source>
        <dbReference type="ARBA" id="ARBA00045912"/>
    </source>
</evidence>
<keyword evidence="13" id="KW-1185">Reference proteome</keyword>
<feature type="transmembrane region" description="Helical" evidence="10">
    <location>
        <begin position="574"/>
        <end position="600"/>
    </location>
</feature>
<feature type="transmembrane region" description="Helical" evidence="10">
    <location>
        <begin position="31"/>
        <end position="58"/>
    </location>
</feature>
<dbReference type="InterPro" id="IPR007594">
    <property type="entry name" value="RFT1"/>
</dbReference>
<dbReference type="GO" id="GO:0034203">
    <property type="term" value="P:glycolipid translocation"/>
    <property type="evidence" value="ECO:0007669"/>
    <property type="project" value="TreeGrafter"/>
</dbReference>
<dbReference type="AlphaFoldDB" id="A0A0D2D671"/>
<keyword evidence="7 10" id="KW-0472">Membrane</keyword>
<evidence type="ECO:0000256" key="8">
    <source>
        <dbReference type="ARBA" id="ARBA00044793"/>
    </source>
</evidence>
<dbReference type="PANTHER" id="PTHR13117">
    <property type="entry name" value="ENDOPLASMIC RETICULUM MULTISPAN TRANSMEMBRANE PROTEIN-RELATED"/>
    <property type="match status" value="1"/>
</dbReference>
<dbReference type="HOGENOM" id="CLU_023360_3_0_1"/>
<comment type="caution">
    <text evidence="10">Lacks conserved residue(s) required for the propagation of feature annotation.</text>
</comment>
<feature type="compositionally biased region" description="Polar residues" evidence="11">
    <location>
        <begin position="340"/>
        <end position="355"/>
    </location>
</feature>
<keyword evidence="6 10" id="KW-1133">Transmembrane helix</keyword>
<keyword evidence="10" id="KW-0813">Transport</keyword>
<feature type="transmembrane region" description="Helical" evidence="10">
    <location>
        <begin position="132"/>
        <end position="150"/>
    </location>
</feature>
<dbReference type="Pfam" id="PF04506">
    <property type="entry name" value="Rft-1"/>
    <property type="match status" value="1"/>
</dbReference>
<organism evidence="12 13">
    <name type="scientific">Phialophora macrospora</name>
    <dbReference type="NCBI Taxonomy" id="1851006"/>
    <lineage>
        <taxon>Eukaryota</taxon>
        <taxon>Fungi</taxon>
        <taxon>Dikarya</taxon>
        <taxon>Ascomycota</taxon>
        <taxon>Pezizomycotina</taxon>
        <taxon>Eurotiomycetes</taxon>
        <taxon>Chaetothyriomycetidae</taxon>
        <taxon>Chaetothyriales</taxon>
        <taxon>Herpotrichiellaceae</taxon>
        <taxon>Phialophora</taxon>
    </lineage>
</organism>
<evidence type="ECO:0000256" key="7">
    <source>
        <dbReference type="ARBA" id="ARBA00023136"/>
    </source>
</evidence>
<evidence type="ECO:0000256" key="4">
    <source>
        <dbReference type="ARBA" id="ARBA00022692"/>
    </source>
</evidence>
<evidence type="ECO:0000256" key="2">
    <source>
        <dbReference type="ARBA" id="ARBA00004922"/>
    </source>
</evidence>
<evidence type="ECO:0000256" key="6">
    <source>
        <dbReference type="ARBA" id="ARBA00022989"/>
    </source>
</evidence>
<comment type="pathway">
    <text evidence="2">Protein modification; protein glycosylation.</text>
</comment>
<keyword evidence="4 10" id="KW-0812">Transmembrane</keyword>